<keyword evidence="4" id="KW-1185">Reference proteome</keyword>
<sequence length="366" mass="41112">MKVVIVDLSIRIIQEGDEYQVIIEGDGVTRILKARSIDELTNSLTNEIRDLLSIKENTETLKSSACTLRGWYIRLPVMKLLDIVAFLTKNNQGDATENLLKYLDTHGLSRSNYRVIVPTLSALGLWKQGRLTREAEELGKAVIDGSQELPNLLYRIAIRNCMLRDVIDKLAEGYPMNDAIKLLGLTRRDEINYTINLLEIIMSGDEFKCLYYTKALGNYLRNGGCFTALDLPRGCTLNQVVAIFNYLMNNKGFHMMSLLNDVDVTVNLGSVTAQLYDDYALIIQGSKPVGALIGEVIITNSNYAPRAREAVDRLEPIATKITRLNNLAFSMIIVPIVIRDECPRVKAYVMVGNKMGDWIARVFDLP</sequence>
<evidence type="ECO:0000313" key="1">
    <source>
        <dbReference type="EMBL" id="BDR92122.1"/>
    </source>
</evidence>
<evidence type="ECO:0000313" key="3">
    <source>
        <dbReference type="Proteomes" id="UP000657075"/>
    </source>
</evidence>
<reference evidence="4" key="3">
    <citation type="submission" date="2022-09" db="EMBL/GenBank/DDBJ databases">
        <title>Complete genome sequence of Vulcanisaeta souniana.</title>
        <authorList>
            <person name="Kato S."/>
            <person name="Itoh T."/>
            <person name="Ohkuma M."/>
        </authorList>
    </citation>
    <scope>NUCLEOTIDE SEQUENCE [LARGE SCALE GENOMIC DNA]</scope>
    <source>
        <strain evidence="4">JCM 11219</strain>
    </source>
</reference>
<reference evidence="1" key="4">
    <citation type="journal article" date="2023" name="Microbiol. Resour. Announc.">
        <title>Complete Genome Sequence of Vulcanisaeta souniana Strain IC-059, a Hyperthermophilic Archaeon Isolated from Hot Spring Water in Japan.</title>
        <authorList>
            <person name="Kato S."/>
            <person name="Itoh T."/>
            <person name="Wu L."/>
            <person name="Ma J."/>
            <person name="Ohkuma M."/>
        </authorList>
    </citation>
    <scope>NUCLEOTIDE SEQUENCE</scope>
    <source>
        <strain evidence="1">JCM 11219</strain>
    </source>
</reference>
<reference evidence="2" key="2">
    <citation type="submission" date="2020-09" db="EMBL/GenBank/DDBJ databases">
        <authorList>
            <person name="Sun Q."/>
            <person name="Ohkuma M."/>
        </authorList>
    </citation>
    <scope>NUCLEOTIDE SEQUENCE</scope>
    <source>
        <strain evidence="2">JCM 11219</strain>
    </source>
</reference>
<dbReference type="AlphaFoldDB" id="A0A830DY14"/>
<evidence type="ECO:0000313" key="2">
    <source>
        <dbReference type="EMBL" id="GGI67745.1"/>
    </source>
</evidence>
<reference evidence="2" key="1">
    <citation type="journal article" date="2014" name="Int. J. Syst. Evol. Microbiol.">
        <title>Complete genome sequence of Corynebacterium casei LMG S-19264T (=DSM 44701T), isolated from a smear-ripened cheese.</title>
        <authorList>
            <consortium name="US DOE Joint Genome Institute (JGI-PGF)"/>
            <person name="Walter F."/>
            <person name="Albersmeier A."/>
            <person name="Kalinowski J."/>
            <person name="Ruckert C."/>
        </authorList>
    </citation>
    <scope>NUCLEOTIDE SEQUENCE</scope>
    <source>
        <strain evidence="2">JCM 11219</strain>
    </source>
</reference>
<accession>A0A830DY14</accession>
<evidence type="ECO:0000313" key="4">
    <source>
        <dbReference type="Proteomes" id="UP001060771"/>
    </source>
</evidence>
<dbReference type="EMBL" id="BMNM01000001">
    <property type="protein sequence ID" value="GGI67745.1"/>
    <property type="molecule type" value="Genomic_DNA"/>
</dbReference>
<organism evidence="2 3">
    <name type="scientific">Vulcanisaeta souniana JCM 11219</name>
    <dbReference type="NCBI Taxonomy" id="1293586"/>
    <lineage>
        <taxon>Archaea</taxon>
        <taxon>Thermoproteota</taxon>
        <taxon>Thermoprotei</taxon>
        <taxon>Thermoproteales</taxon>
        <taxon>Thermoproteaceae</taxon>
        <taxon>Vulcanisaeta</taxon>
    </lineage>
</organism>
<dbReference type="Proteomes" id="UP000657075">
    <property type="component" value="Unassembled WGS sequence"/>
</dbReference>
<proteinExistence type="predicted"/>
<dbReference type="EMBL" id="AP026830">
    <property type="protein sequence ID" value="BDR92122.1"/>
    <property type="molecule type" value="Genomic_DNA"/>
</dbReference>
<gene>
    <name evidence="2" type="ORF">GCM10007112_00930</name>
    <name evidence="1" type="ORF">Vsou_12150</name>
</gene>
<protein>
    <submittedName>
        <fullName evidence="2">Uncharacterized protein</fullName>
    </submittedName>
</protein>
<name>A0A830DY14_9CREN</name>
<dbReference type="Proteomes" id="UP001060771">
    <property type="component" value="Chromosome"/>
</dbReference>